<dbReference type="InterPro" id="IPR006439">
    <property type="entry name" value="HAD-SF_hydro_IA"/>
</dbReference>
<dbReference type="GO" id="GO:0016787">
    <property type="term" value="F:hydrolase activity"/>
    <property type="evidence" value="ECO:0007669"/>
    <property type="project" value="UniProtKB-KW"/>
</dbReference>
<keyword evidence="2" id="KW-1185">Reference proteome</keyword>
<dbReference type="InterPro" id="IPR041492">
    <property type="entry name" value="HAD_2"/>
</dbReference>
<dbReference type="SUPFAM" id="SSF56784">
    <property type="entry name" value="HAD-like"/>
    <property type="match status" value="1"/>
</dbReference>
<comment type="caution">
    <text evidence="1">The sequence shown here is derived from an EMBL/GenBank/DDBJ whole genome shotgun (WGS) entry which is preliminary data.</text>
</comment>
<proteinExistence type="predicted"/>
<dbReference type="SFLD" id="SFLDG01129">
    <property type="entry name" value="C1.5:_HAD__Beta-PGM__Phosphata"/>
    <property type="match status" value="1"/>
</dbReference>
<dbReference type="InterPro" id="IPR023214">
    <property type="entry name" value="HAD_sf"/>
</dbReference>
<evidence type="ECO:0000313" key="1">
    <source>
        <dbReference type="EMBL" id="MUN55130.1"/>
    </source>
</evidence>
<dbReference type="RefSeq" id="WP_129314621.1">
    <property type="nucleotide sequence ID" value="NZ_NOIQ01000002.1"/>
</dbReference>
<accession>A0A7K1LJ43</accession>
<protein>
    <submittedName>
        <fullName evidence="1">HAD-IA family hydrolase</fullName>
    </submittedName>
</protein>
<sequence>MTIPFPAAVFFDHDGTLVDTEPLWARAKTEIAAEFGVTWSEEDTLACLGRPMVETLIRLQDLGIPLSREELLSRLTTDARNIVSRTDVPFLPGIQNLLDELARERIPAAIVTNATAEIATMTAGRAPEGLVHAVIGNEDVTEPKPDPQPYLMAAHRLGVDPTECVAVEDSPSGVTSAMAAGMKTVVVPGMQTVDADQGTVHLDHEQLSLEKFRDLFAPRPS</sequence>
<dbReference type="OrthoDB" id="9797743at2"/>
<dbReference type="NCBIfam" id="TIGR01509">
    <property type="entry name" value="HAD-SF-IA-v3"/>
    <property type="match status" value="1"/>
</dbReference>
<evidence type="ECO:0000313" key="2">
    <source>
        <dbReference type="Proteomes" id="UP000462152"/>
    </source>
</evidence>
<dbReference type="PRINTS" id="PR00413">
    <property type="entry name" value="HADHALOGNASE"/>
</dbReference>
<dbReference type="InterPro" id="IPR036412">
    <property type="entry name" value="HAD-like_sf"/>
</dbReference>
<gene>
    <name evidence="1" type="ORF">GMA10_07885</name>
</gene>
<dbReference type="SFLD" id="SFLDS00003">
    <property type="entry name" value="Haloacid_Dehalogenase"/>
    <property type="match status" value="1"/>
</dbReference>
<keyword evidence="1" id="KW-0378">Hydrolase</keyword>
<dbReference type="CDD" id="cd07505">
    <property type="entry name" value="HAD_BPGM-like"/>
    <property type="match status" value="1"/>
</dbReference>
<dbReference type="Gene3D" id="1.10.150.240">
    <property type="entry name" value="Putative phosphatase, domain 2"/>
    <property type="match status" value="1"/>
</dbReference>
<dbReference type="Pfam" id="PF13419">
    <property type="entry name" value="HAD_2"/>
    <property type="match status" value="1"/>
</dbReference>
<dbReference type="Proteomes" id="UP000462152">
    <property type="component" value="Unassembled WGS sequence"/>
</dbReference>
<dbReference type="EMBL" id="WOGT01000004">
    <property type="protein sequence ID" value="MUN55130.1"/>
    <property type="molecule type" value="Genomic_DNA"/>
</dbReference>
<dbReference type="PANTHER" id="PTHR18901:SF38">
    <property type="entry name" value="PSEUDOURIDINE-5'-PHOSPHATASE"/>
    <property type="match status" value="1"/>
</dbReference>
<reference evidence="1 2" key="1">
    <citation type="submission" date="2019-12" db="EMBL/GenBank/DDBJ databases">
        <authorList>
            <person name="Li J."/>
            <person name="Shi Y."/>
            <person name="Xu G."/>
            <person name="Xiao D."/>
            <person name="Ran X."/>
        </authorList>
    </citation>
    <scope>NUCLEOTIDE SEQUENCE [LARGE SCALE GENOMIC DNA]</scope>
    <source>
        <strain evidence="1 2">JCM 15915</strain>
    </source>
</reference>
<dbReference type="AlphaFoldDB" id="A0A7K1LJ43"/>
<dbReference type="Gene3D" id="3.40.50.1000">
    <property type="entry name" value="HAD superfamily/HAD-like"/>
    <property type="match status" value="1"/>
</dbReference>
<name>A0A7K1LJ43_9MICC</name>
<dbReference type="PANTHER" id="PTHR18901">
    <property type="entry name" value="2-DEOXYGLUCOSE-6-PHOSPHATE PHOSPHATASE 2"/>
    <property type="match status" value="1"/>
</dbReference>
<dbReference type="InterPro" id="IPR023198">
    <property type="entry name" value="PGP-like_dom2"/>
</dbReference>
<organism evidence="1 2">
    <name type="scientific">Rothia koreensis</name>
    <dbReference type="NCBI Taxonomy" id="592378"/>
    <lineage>
        <taxon>Bacteria</taxon>
        <taxon>Bacillati</taxon>
        <taxon>Actinomycetota</taxon>
        <taxon>Actinomycetes</taxon>
        <taxon>Micrococcales</taxon>
        <taxon>Micrococcaceae</taxon>
        <taxon>Rothia</taxon>
    </lineage>
</organism>